<name>A0A2A5AC09_9GAMM</name>
<evidence type="ECO:0000256" key="6">
    <source>
        <dbReference type="SAM" id="SignalP"/>
    </source>
</evidence>
<proteinExistence type="inferred from homology"/>
<evidence type="ECO:0000256" key="2">
    <source>
        <dbReference type="ARBA" id="ARBA00005722"/>
    </source>
</evidence>
<dbReference type="PANTHER" id="PTHR38776">
    <property type="entry name" value="MLTA-INTERACTING PROTEIN-RELATED"/>
    <property type="match status" value="1"/>
</dbReference>
<keyword evidence="5" id="KW-0998">Cell outer membrane</keyword>
<comment type="subcellular location">
    <subcellularLocation>
        <location evidence="1">Cell outer membrane</location>
    </subcellularLocation>
</comment>
<dbReference type="InterPro" id="IPR010583">
    <property type="entry name" value="MipA"/>
</dbReference>
<evidence type="ECO:0000256" key="4">
    <source>
        <dbReference type="ARBA" id="ARBA00023136"/>
    </source>
</evidence>
<gene>
    <name evidence="7" type="ORF">COA96_18230</name>
</gene>
<dbReference type="PANTHER" id="PTHR38776:SF1">
    <property type="entry name" value="MLTA-INTERACTING PROTEIN-RELATED"/>
    <property type="match status" value="1"/>
</dbReference>
<dbReference type="Proteomes" id="UP000218327">
    <property type="component" value="Unassembled WGS sequence"/>
</dbReference>
<keyword evidence="3 6" id="KW-0732">Signal</keyword>
<evidence type="ECO:0000256" key="3">
    <source>
        <dbReference type="ARBA" id="ARBA00022729"/>
    </source>
</evidence>
<accession>A0A2A5AC09</accession>
<feature type="signal peptide" evidence="6">
    <location>
        <begin position="1"/>
        <end position="23"/>
    </location>
</feature>
<sequence length="259" mass="28207">MNKFTRLLGLSVVVLSATNTAFAGDAIGPGDNDATWIVGLSAISYDNVYAGEGRDSVLLPNISYNGETFFVKNGTFNYSLFQAGNYSFGLTGGFDGGFLNDVSEYRNNAELVGLEERDSTFEGGFYVNHTTDLGRFHFAALTDLGNKHDGESASLTYTFDLKAGNWNINPAVGVHWLSDNKVNHRYGVSLAEANVSRAAYEAGSAFNVSVGIRARYELTDHWDVNLQTGINFLDSSISNSSIVDDDNAYHTAISFNYNF</sequence>
<dbReference type="GO" id="GO:0009279">
    <property type="term" value="C:cell outer membrane"/>
    <property type="evidence" value="ECO:0007669"/>
    <property type="project" value="UniProtKB-SubCell"/>
</dbReference>
<evidence type="ECO:0008006" key="9">
    <source>
        <dbReference type="Google" id="ProtNLM"/>
    </source>
</evidence>
<reference evidence="8" key="1">
    <citation type="submission" date="2017-08" db="EMBL/GenBank/DDBJ databases">
        <title>A dynamic microbial community with high functional redundancy inhabits the cold, oxic subseafloor aquifer.</title>
        <authorList>
            <person name="Tully B.J."/>
            <person name="Wheat C.G."/>
            <person name="Glazer B.T."/>
            <person name="Huber J.A."/>
        </authorList>
    </citation>
    <scope>NUCLEOTIDE SEQUENCE [LARGE SCALE GENOMIC DNA]</scope>
</reference>
<organism evidence="7 8">
    <name type="scientific">SAR86 cluster bacterium</name>
    <dbReference type="NCBI Taxonomy" id="2030880"/>
    <lineage>
        <taxon>Bacteria</taxon>
        <taxon>Pseudomonadati</taxon>
        <taxon>Pseudomonadota</taxon>
        <taxon>Gammaproteobacteria</taxon>
        <taxon>SAR86 cluster</taxon>
    </lineage>
</organism>
<comment type="similarity">
    <text evidence="2">Belongs to the MipA/OmpV family.</text>
</comment>
<evidence type="ECO:0000313" key="8">
    <source>
        <dbReference type="Proteomes" id="UP000218327"/>
    </source>
</evidence>
<evidence type="ECO:0000256" key="1">
    <source>
        <dbReference type="ARBA" id="ARBA00004442"/>
    </source>
</evidence>
<comment type="caution">
    <text evidence="7">The sequence shown here is derived from an EMBL/GenBank/DDBJ whole genome shotgun (WGS) entry which is preliminary data.</text>
</comment>
<dbReference type="AlphaFoldDB" id="A0A2A5AC09"/>
<feature type="chain" id="PRO_5012675482" description="MipA/OmpV family protein" evidence="6">
    <location>
        <begin position="24"/>
        <end position="259"/>
    </location>
</feature>
<evidence type="ECO:0000313" key="7">
    <source>
        <dbReference type="EMBL" id="PCJ16809.1"/>
    </source>
</evidence>
<protein>
    <recommendedName>
        <fullName evidence="9">MipA/OmpV family protein</fullName>
    </recommendedName>
</protein>
<keyword evidence="4" id="KW-0472">Membrane</keyword>
<evidence type="ECO:0000256" key="5">
    <source>
        <dbReference type="ARBA" id="ARBA00023237"/>
    </source>
</evidence>
<dbReference type="Pfam" id="PF06629">
    <property type="entry name" value="MipA"/>
    <property type="match status" value="1"/>
</dbReference>
<dbReference type="EMBL" id="NVVJ01000114">
    <property type="protein sequence ID" value="PCJ16809.1"/>
    <property type="molecule type" value="Genomic_DNA"/>
</dbReference>